<comment type="similarity">
    <text evidence="1">Belongs to the protein disulfide isomerase family.</text>
</comment>
<feature type="domain" description="Thioredoxin" evidence="3">
    <location>
        <begin position="140"/>
        <end position="262"/>
    </location>
</feature>
<name>T1JXA2_TETUR</name>
<sequence length="388" mass="45203">MNVIQVICRDLDLNLQTFKDLSTSTNLLVLFLVPWCGPCLNYQPKWKQLMKYFNDDPTKFDLLVGRIDCSKEVELCDVENVNFYPTVRLYSPTRKRPIEAIELKDFNVIEEFLRKNIKLRAEIDFASLMSTERLDSDESSEHVLTEPDEPEPDRVSGVYELNEDNLEKFLSKGRHFVKFYAPWCGHCRNLAPTWKLLGDTFQNDKSVSISMVDCEAYSLACQKFDINSYPTLLWIVDGEIVDRYNGMRSHKDLKAFVNRKKKEDQLKLERQGTVRSEDVIHTLTNSNINKVIRHGVTFVKFWVPWCSHCKALRPVWNELSRKLLGRVKVASLDCSQFEDICEKYQVNGYPTLIIFRNGRAVSEYEQERSLDSLVDYALSFADDSRDEL</sequence>
<dbReference type="EnsemblMetazoa" id="tetur02g11220.1">
    <property type="protein sequence ID" value="tetur02g11220.1"/>
    <property type="gene ID" value="tetur02g11220"/>
</dbReference>
<feature type="domain" description="Thioredoxin" evidence="3">
    <location>
        <begin position="1"/>
        <end position="121"/>
    </location>
</feature>
<dbReference type="GO" id="GO:0003756">
    <property type="term" value="F:protein disulfide isomerase activity"/>
    <property type="evidence" value="ECO:0007669"/>
    <property type="project" value="TreeGrafter"/>
</dbReference>
<dbReference type="PANTHER" id="PTHR45672:SF3">
    <property type="entry name" value="THIOREDOXIN DOMAIN-CONTAINING PROTEIN 5"/>
    <property type="match status" value="1"/>
</dbReference>
<dbReference type="GO" id="GO:0005783">
    <property type="term" value="C:endoplasmic reticulum"/>
    <property type="evidence" value="ECO:0007669"/>
    <property type="project" value="TreeGrafter"/>
</dbReference>
<keyword evidence="5" id="KW-1185">Reference proteome</keyword>
<protein>
    <recommendedName>
        <fullName evidence="3">Thioredoxin domain-containing protein</fullName>
    </recommendedName>
</protein>
<keyword evidence="2" id="KW-0732">Signal</keyword>
<dbReference type="PRINTS" id="PR00421">
    <property type="entry name" value="THIOREDOXIN"/>
</dbReference>
<evidence type="ECO:0000313" key="5">
    <source>
        <dbReference type="Proteomes" id="UP000015104"/>
    </source>
</evidence>
<dbReference type="STRING" id="32264.T1JXA2"/>
<dbReference type="AlphaFoldDB" id="T1JXA2"/>
<dbReference type="EMBL" id="CAEY01000824">
    <property type="status" value="NOT_ANNOTATED_CDS"/>
    <property type="molecule type" value="Genomic_DNA"/>
</dbReference>
<dbReference type="Gene3D" id="3.40.30.10">
    <property type="entry name" value="Glutaredoxin"/>
    <property type="match status" value="3"/>
</dbReference>
<dbReference type="GO" id="GO:0006457">
    <property type="term" value="P:protein folding"/>
    <property type="evidence" value="ECO:0007669"/>
    <property type="project" value="TreeGrafter"/>
</dbReference>
<evidence type="ECO:0000313" key="4">
    <source>
        <dbReference type="EnsemblMetazoa" id="tetur02g11220.1"/>
    </source>
</evidence>
<dbReference type="InterPro" id="IPR036249">
    <property type="entry name" value="Thioredoxin-like_sf"/>
</dbReference>
<dbReference type="InterPro" id="IPR013766">
    <property type="entry name" value="Thioredoxin_domain"/>
</dbReference>
<evidence type="ECO:0000259" key="3">
    <source>
        <dbReference type="PROSITE" id="PS51352"/>
    </source>
</evidence>
<feature type="domain" description="Thioredoxin" evidence="3">
    <location>
        <begin position="269"/>
        <end position="382"/>
    </location>
</feature>
<dbReference type="PANTHER" id="PTHR45672">
    <property type="entry name" value="PROTEIN DISULFIDE-ISOMERASE C17H9.14C-RELATED"/>
    <property type="match status" value="1"/>
</dbReference>
<reference evidence="4" key="2">
    <citation type="submission" date="2015-06" db="UniProtKB">
        <authorList>
            <consortium name="EnsemblMetazoa"/>
        </authorList>
    </citation>
    <scope>IDENTIFICATION</scope>
</reference>
<dbReference type="HOGENOM" id="CLU_066321_0_0_1"/>
<dbReference type="InterPro" id="IPR017937">
    <property type="entry name" value="Thioredoxin_CS"/>
</dbReference>
<dbReference type="Proteomes" id="UP000015104">
    <property type="component" value="Unassembled WGS sequence"/>
</dbReference>
<dbReference type="PROSITE" id="PS00194">
    <property type="entry name" value="THIOREDOXIN_1"/>
    <property type="match status" value="1"/>
</dbReference>
<organism evidence="4 5">
    <name type="scientific">Tetranychus urticae</name>
    <name type="common">Two-spotted spider mite</name>
    <dbReference type="NCBI Taxonomy" id="32264"/>
    <lineage>
        <taxon>Eukaryota</taxon>
        <taxon>Metazoa</taxon>
        <taxon>Ecdysozoa</taxon>
        <taxon>Arthropoda</taxon>
        <taxon>Chelicerata</taxon>
        <taxon>Arachnida</taxon>
        <taxon>Acari</taxon>
        <taxon>Acariformes</taxon>
        <taxon>Trombidiformes</taxon>
        <taxon>Prostigmata</taxon>
        <taxon>Eleutherengona</taxon>
        <taxon>Raphignathae</taxon>
        <taxon>Tetranychoidea</taxon>
        <taxon>Tetranychidae</taxon>
        <taxon>Tetranychus</taxon>
    </lineage>
</organism>
<dbReference type="PROSITE" id="PS51352">
    <property type="entry name" value="THIOREDOXIN_2"/>
    <property type="match status" value="3"/>
</dbReference>
<reference evidence="5" key="1">
    <citation type="submission" date="2011-08" db="EMBL/GenBank/DDBJ databases">
        <authorList>
            <person name="Rombauts S."/>
        </authorList>
    </citation>
    <scope>NUCLEOTIDE SEQUENCE</scope>
    <source>
        <strain evidence="5">London</strain>
    </source>
</reference>
<dbReference type="InterPro" id="IPR051063">
    <property type="entry name" value="PDI"/>
</dbReference>
<dbReference type="eggNOG" id="KOG0191">
    <property type="taxonomic scope" value="Eukaryota"/>
</dbReference>
<dbReference type="CDD" id="cd02961">
    <property type="entry name" value="PDI_a_family"/>
    <property type="match status" value="1"/>
</dbReference>
<accession>T1JXA2</accession>
<evidence type="ECO:0000256" key="2">
    <source>
        <dbReference type="ARBA" id="ARBA00022729"/>
    </source>
</evidence>
<proteinExistence type="inferred from homology"/>
<dbReference type="Pfam" id="PF00085">
    <property type="entry name" value="Thioredoxin"/>
    <property type="match status" value="3"/>
</dbReference>
<dbReference type="SUPFAM" id="SSF52833">
    <property type="entry name" value="Thioredoxin-like"/>
    <property type="match status" value="3"/>
</dbReference>
<evidence type="ECO:0000256" key="1">
    <source>
        <dbReference type="ARBA" id="ARBA00006347"/>
    </source>
</evidence>